<evidence type="ECO:0000256" key="3">
    <source>
        <dbReference type="ARBA" id="ARBA00022676"/>
    </source>
</evidence>
<evidence type="ECO:0000256" key="5">
    <source>
        <dbReference type="ARBA" id="ARBA00022692"/>
    </source>
</evidence>
<dbReference type="Gene3D" id="3.40.50.2000">
    <property type="entry name" value="Glycogen Phosphorylase B"/>
    <property type="match status" value="2"/>
</dbReference>
<comment type="similarity">
    <text evidence="2 11">Belongs to the UDP-glycosyltransferase family.</text>
</comment>
<dbReference type="RefSeq" id="XP_029344441.1">
    <property type="nucleotide sequence ID" value="XM_029488581.1"/>
</dbReference>
<keyword evidence="5 12" id="KW-0812">Transmembrane</keyword>
<dbReference type="PROSITE" id="PS00375">
    <property type="entry name" value="UDPGT"/>
    <property type="match status" value="1"/>
</dbReference>
<comment type="catalytic activity">
    <reaction evidence="12">
        <text>glucuronate acceptor + UDP-alpha-D-glucuronate = acceptor beta-D-glucuronoside + UDP + H(+)</text>
        <dbReference type="Rhea" id="RHEA:21032"/>
        <dbReference type="ChEBI" id="CHEBI:15378"/>
        <dbReference type="ChEBI" id="CHEBI:58052"/>
        <dbReference type="ChEBI" id="CHEBI:58223"/>
        <dbReference type="ChEBI" id="CHEBI:132367"/>
        <dbReference type="ChEBI" id="CHEBI:132368"/>
        <dbReference type="EC" id="2.4.1.17"/>
    </reaction>
</comment>
<dbReference type="CDD" id="cd03784">
    <property type="entry name" value="GT1_Gtf-like"/>
    <property type="match status" value="1"/>
</dbReference>
<feature type="transmembrane region" description="Helical" evidence="12">
    <location>
        <begin position="493"/>
        <end position="514"/>
    </location>
</feature>
<dbReference type="PANTHER" id="PTHR48043:SF159">
    <property type="entry name" value="EG:EG0003.4 PROTEIN-RELATED"/>
    <property type="match status" value="1"/>
</dbReference>
<keyword evidence="3 11" id="KW-0328">Glycosyltransferase</keyword>
<keyword evidence="7 12" id="KW-1133">Transmembrane helix</keyword>
<keyword evidence="4 11" id="KW-0808">Transferase</keyword>
<keyword evidence="14" id="KW-1185">Reference proteome</keyword>
<dbReference type="GO" id="GO:0015020">
    <property type="term" value="F:glucuronosyltransferase activity"/>
    <property type="evidence" value="ECO:0007669"/>
    <property type="project" value="UniProtKB-EC"/>
</dbReference>
<dbReference type="AlphaFoldDB" id="A0A8R2NR07"/>
<evidence type="ECO:0000256" key="12">
    <source>
        <dbReference type="RuleBase" id="RU362059"/>
    </source>
</evidence>
<evidence type="ECO:0000313" key="13">
    <source>
        <dbReference type="EnsemblMetazoa" id="XP_029344441.1"/>
    </source>
</evidence>
<dbReference type="Pfam" id="PF00201">
    <property type="entry name" value="UDPGT"/>
    <property type="match status" value="1"/>
</dbReference>
<dbReference type="FunFam" id="3.40.50.2000:FF:000050">
    <property type="entry name" value="UDP-glucuronosyltransferase"/>
    <property type="match status" value="1"/>
</dbReference>
<dbReference type="InterPro" id="IPR002213">
    <property type="entry name" value="UDP_glucos_trans"/>
</dbReference>
<comment type="subcellular location">
    <subcellularLocation>
        <location evidence="10">Endomembrane system</location>
        <topology evidence="10">Single-pass type I membrane protein</topology>
    </subcellularLocation>
    <subcellularLocation>
        <location evidence="1">Endoplasmic reticulum</location>
    </subcellularLocation>
    <subcellularLocation>
        <location evidence="12">Membrane</location>
        <topology evidence="12">Single-pass membrane protein</topology>
    </subcellularLocation>
</comment>
<dbReference type="InterPro" id="IPR035595">
    <property type="entry name" value="UDP_glycos_trans_CS"/>
</dbReference>
<dbReference type="OrthoDB" id="5835829at2759"/>
<dbReference type="EnsemblMetazoa" id="XM_029488581.1">
    <property type="protein sequence ID" value="XP_029344441.1"/>
    <property type="gene ID" value="LOC100165952"/>
</dbReference>
<keyword evidence="6" id="KW-0256">Endoplasmic reticulum</keyword>
<evidence type="ECO:0000256" key="7">
    <source>
        <dbReference type="ARBA" id="ARBA00022989"/>
    </source>
</evidence>
<evidence type="ECO:0000256" key="6">
    <source>
        <dbReference type="ARBA" id="ARBA00022824"/>
    </source>
</evidence>
<dbReference type="GO" id="GO:0016020">
    <property type="term" value="C:membrane"/>
    <property type="evidence" value="ECO:0007669"/>
    <property type="project" value="UniProtKB-SubCell"/>
</dbReference>
<keyword evidence="9" id="KW-0325">Glycoprotein</keyword>
<dbReference type="EC" id="2.4.1.17" evidence="12"/>
<evidence type="ECO:0000256" key="9">
    <source>
        <dbReference type="ARBA" id="ARBA00023180"/>
    </source>
</evidence>
<dbReference type="Proteomes" id="UP000007819">
    <property type="component" value="Chromosome A1"/>
</dbReference>
<sequence length="532" mass="60461">MIEYDRKMFYQVSIIIVIFTIPDSCVVRPIGANADILAFFPLPIYSHFSGFNPLFLELANRGHRVTVVSPFYQKGDVPTNYRHVLIPNVKIQSTRSPMDIRHRHNRLINMISVRLSMMRLVTRTLELNETRAFLNDTQYAFDLVLIECWYSDIYLAIGHRYSAPVVCLSPMAPSATLSQSLGVPDHPAYVPSFWLRYSDSMSFGERLYNAAIAAAELIVSEVVFRSTDQQMLDDLYTYPGHRNCPPLDALRQAVQLTLVNGHHSVSYARPYPPNVVQVAGMHIRPQTSASVDRQKFKALLDGATHGAIYFSFGSNIKMSDLGERDVQTFVESFKKLKQIVLWKWENGTIANMPDNVYIDKWFPQQYILSHKNCKLFITHGGYHSLVEALHYGLPLIGFPFYTDQFYNMRFVIENGFGIEILLETLNVKVLVDAIGKILSDISYKKNAQTASNIFLDLPVSAIDTALHSVEYLIRNGVADYKVPVSTILSRYQYYLNDVVVLIGAVVALTALILYKSIGYLRKIINLKDKKSK</sequence>
<dbReference type="KEGG" id="api:100165952"/>
<proteinExistence type="inferred from homology"/>
<evidence type="ECO:0000313" key="14">
    <source>
        <dbReference type="Proteomes" id="UP000007819"/>
    </source>
</evidence>
<dbReference type="GO" id="GO:0005783">
    <property type="term" value="C:endoplasmic reticulum"/>
    <property type="evidence" value="ECO:0007669"/>
    <property type="project" value="UniProtKB-SubCell"/>
</dbReference>
<dbReference type="PANTHER" id="PTHR48043">
    <property type="entry name" value="EG:EG0003.4 PROTEIN-RELATED"/>
    <property type="match status" value="1"/>
</dbReference>
<reference evidence="13" key="2">
    <citation type="submission" date="2022-06" db="UniProtKB">
        <authorList>
            <consortium name="EnsemblMetazoa"/>
        </authorList>
    </citation>
    <scope>IDENTIFICATION</scope>
</reference>
<dbReference type="SUPFAM" id="SSF53756">
    <property type="entry name" value="UDP-Glycosyltransferase/glycogen phosphorylase"/>
    <property type="match status" value="1"/>
</dbReference>
<dbReference type="GeneID" id="100165952"/>
<evidence type="ECO:0000256" key="4">
    <source>
        <dbReference type="ARBA" id="ARBA00022679"/>
    </source>
</evidence>
<reference evidence="14" key="1">
    <citation type="submission" date="2010-06" db="EMBL/GenBank/DDBJ databases">
        <authorList>
            <person name="Jiang H."/>
            <person name="Abraham K."/>
            <person name="Ali S."/>
            <person name="Alsbrooks S.L."/>
            <person name="Anim B.N."/>
            <person name="Anosike U.S."/>
            <person name="Attaway T."/>
            <person name="Bandaranaike D.P."/>
            <person name="Battles P.K."/>
            <person name="Bell S.N."/>
            <person name="Bell A.V."/>
            <person name="Beltran B."/>
            <person name="Bickham C."/>
            <person name="Bustamante Y."/>
            <person name="Caleb T."/>
            <person name="Canada A."/>
            <person name="Cardenas V."/>
            <person name="Carter K."/>
            <person name="Chacko J."/>
            <person name="Chandrabose M.N."/>
            <person name="Chavez D."/>
            <person name="Chavez A."/>
            <person name="Chen L."/>
            <person name="Chu H.-S."/>
            <person name="Claassen K.J."/>
            <person name="Cockrell R."/>
            <person name="Collins M."/>
            <person name="Cooper J.A."/>
            <person name="Cree A."/>
            <person name="Curry S.M."/>
            <person name="Da Y."/>
            <person name="Dao M.D."/>
            <person name="Das B."/>
            <person name="Davila M.-L."/>
            <person name="Davy-Carroll L."/>
            <person name="Denson S."/>
            <person name="Dinh H."/>
            <person name="Ebong V.E."/>
            <person name="Edwards J.R."/>
            <person name="Egan A."/>
            <person name="El-Daye J."/>
            <person name="Escobedo L."/>
            <person name="Fernandez S."/>
            <person name="Fernando P.R."/>
            <person name="Flagg N."/>
            <person name="Forbes L.D."/>
            <person name="Fowler R.G."/>
            <person name="Fu Q."/>
            <person name="Gabisi R.A."/>
            <person name="Ganer J."/>
            <person name="Garbino Pronczuk A."/>
            <person name="Garcia R.M."/>
            <person name="Garner T."/>
            <person name="Garrett T.E."/>
            <person name="Gonzalez D.A."/>
            <person name="Hamid H."/>
            <person name="Hawkins E.S."/>
            <person name="Hirani K."/>
            <person name="Hogues M.E."/>
            <person name="Hollins B."/>
            <person name="Hsiao C.-H."/>
            <person name="Jabil R."/>
            <person name="James M.L."/>
            <person name="Jhangiani S.N."/>
            <person name="Johnson B."/>
            <person name="Johnson Q."/>
            <person name="Joshi V."/>
            <person name="Kalu J.B."/>
            <person name="Kam C."/>
            <person name="Kashfia A."/>
            <person name="Keebler J."/>
            <person name="Kisamo H."/>
            <person name="Kovar C.L."/>
            <person name="Lago L.A."/>
            <person name="Lai C.-Y."/>
            <person name="Laidlaw J."/>
            <person name="Lara F."/>
            <person name="Le T.-K."/>
            <person name="Lee S.L."/>
            <person name="Legall F.H."/>
            <person name="Lemon S.J."/>
            <person name="Lewis L.R."/>
            <person name="Li B."/>
            <person name="Liu Y."/>
            <person name="Liu Y.-S."/>
            <person name="Lopez J."/>
            <person name="Lozado R.J."/>
            <person name="Lu J."/>
            <person name="Madu R.C."/>
            <person name="Maheshwari M."/>
            <person name="Maheshwari R."/>
            <person name="Malloy K."/>
            <person name="Martinez E."/>
            <person name="Mathew T."/>
            <person name="Mercado I.C."/>
            <person name="Mercado C."/>
            <person name="Meyer B."/>
            <person name="Montgomery K."/>
            <person name="Morgan M.B."/>
            <person name="Munidasa M."/>
            <person name="Nazareth L.V."/>
            <person name="Nelson J."/>
            <person name="Ng B.M."/>
            <person name="Nguyen N.B."/>
            <person name="Nguyen P.Q."/>
            <person name="Nguyen T."/>
            <person name="Obregon M."/>
            <person name="Okwuonu G.O."/>
            <person name="Onwere C.G."/>
            <person name="Orozco G."/>
            <person name="Parra A."/>
            <person name="Patel S."/>
            <person name="Patil S."/>
            <person name="Perez A."/>
            <person name="Perez Y."/>
            <person name="Pham C."/>
            <person name="Primus E.L."/>
            <person name="Pu L.-L."/>
            <person name="Puazo M."/>
            <person name="Qin X."/>
            <person name="Quiroz J.B."/>
            <person name="Reese J."/>
            <person name="Richards S."/>
            <person name="Rives C.M."/>
            <person name="Robberts R."/>
            <person name="Ruiz S.J."/>
            <person name="Ruiz M.J."/>
            <person name="Santibanez J."/>
            <person name="Schneider B.W."/>
            <person name="Sisson I."/>
            <person name="Smith M."/>
            <person name="Sodergren E."/>
            <person name="Song X.-Z."/>
            <person name="Song B.B."/>
            <person name="Summersgill H."/>
            <person name="Thelus R."/>
            <person name="Thornton R.D."/>
            <person name="Trejos Z.Y."/>
            <person name="Usmani K."/>
            <person name="Vattathil S."/>
            <person name="Villasana D."/>
            <person name="Walker D.L."/>
            <person name="Wang S."/>
            <person name="Wang K."/>
            <person name="White C.S."/>
            <person name="Williams A.C."/>
            <person name="Williamson J."/>
            <person name="Wilson K."/>
            <person name="Woghiren I.O."/>
            <person name="Woodworth J.R."/>
            <person name="Worley K.C."/>
            <person name="Wright R.A."/>
            <person name="Wu W."/>
            <person name="Young L."/>
            <person name="Zhang L."/>
            <person name="Zhang J."/>
            <person name="Zhu Y."/>
            <person name="Muzny D.M."/>
            <person name="Weinstock G."/>
            <person name="Gibbs R.A."/>
        </authorList>
    </citation>
    <scope>NUCLEOTIDE SEQUENCE [LARGE SCALE GENOMIC DNA]</scope>
    <source>
        <strain evidence="14">LSR1</strain>
    </source>
</reference>
<accession>A0A8R2NR07</accession>
<evidence type="ECO:0000256" key="8">
    <source>
        <dbReference type="ARBA" id="ARBA00023136"/>
    </source>
</evidence>
<evidence type="ECO:0000256" key="10">
    <source>
        <dbReference type="ARBA" id="ARBA00046288"/>
    </source>
</evidence>
<dbReference type="InterPro" id="IPR050271">
    <property type="entry name" value="UDP-glycosyltransferase"/>
</dbReference>
<keyword evidence="8 12" id="KW-0472">Membrane</keyword>
<evidence type="ECO:0000256" key="2">
    <source>
        <dbReference type="ARBA" id="ARBA00009995"/>
    </source>
</evidence>
<name>A0A8R2NR07_ACYPI</name>
<organism evidence="13 14">
    <name type="scientific">Acyrthosiphon pisum</name>
    <name type="common">Pea aphid</name>
    <dbReference type="NCBI Taxonomy" id="7029"/>
    <lineage>
        <taxon>Eukaryota</taxon>
        <taxon>Metazoa</taxon>
        <taxon>Ecdysozoa</taxon>
        <taxon>Arthropoda</taxon>
        <taxon>Hexapoda</taxon>
        <taxon>Insecta</taxon>
        <taxon>Pterygota</taxon>
        <taxon>Neoptera</taxon>
        <taxon>Paraneoptera</taxon>
        <taxon>Hemiptera</taxon>
        <taxon>Sternorrhyncha</taxon>
        <taxon>Aphidomorpha</taxon>
        <taxon>Aphidoidea</taxon>
        <taxon>Aphididae</taxon>
        <taxon>Macrosiphini</taxon>
        <taxon>Acyrthosiphon</taxon>
    </lineage>
</organism>
<protein>
    <recommendedName>
        <fullName evidence="12">UDP-glucuronosyltransferase</fullName>
        <ecNumber evidence="12">2.4.1.17</ecNumber>
    </recommendedName>
</protein>
<evidence type="ECO:0000256" key="1">
    <source>
        <dbReference type="ARBA" id="ARBA00004240"/>
    </source>
</evidence>
<evidence type="ECO:0000256" key="11">
    <source>
        <dbReference type="RuleBase" id="RU003718"/>
    </source>
</evidence>